<keyword evidence="2" id="KW-1185">Reference proteome</keyword>
<sequence>MVPVVRTLEKECFICRYFFIYLNFNIREIR</sequence>
<proteinExistence type="predicted"/>
<reference evidence="1 2" key="1">
    <citation type="submission" date="2021-03" db="EMBL/GenBank/DDBJ databases">
        <title>Genomic Encyclopedia of Type Strains, Phase IV (KMG-IV): sequencing the most valuable type-strain genomes for metagenomic binning, comparative biology and taxonomic classification.</title>
        <authorList>
            <person name="Goeker M."/>
        </authorList>
    </citation>
    <scope>NUCLEOTIDE SEQUENCE [LARGE SCALE GENOMIC DNA]</scope>
    <source>
        <strain evidence="1 2">DSM 24738</strain>
    </source>
</reference>
<evidence type="ECO:0000313" key="2">
    <source>
        <dbReference type="Proteomes" id="UP001519343"/>
    </source>
</evidence>
<gene>
    <name evidence="1" type="ORF">J2Z37_005200</name>
</gene>
<feature type="non-terminal residue" evidence="1">
    <location>
        <position position="30"/>
    </location>
</feature>
<evidence type="ECO:0000313" key="1">
    <source>
        <dbReference type="EMBL" id="MBP1935131.1"/>
    </source>
</evidence>
<organism evidence="1 2">
    <name type="scientific">Ammoniphilus resinae</name>
    <dbReference type="NCBI Taxonomy" id="861532"/>
    <lineage>
        <taxon>Bacteria</taxon>
        <taxon>Bacillati</taxon>
        <taxon>Bacillota</taxon>
        <taxon>Bacilli</taxon>
        <taxon>Bacillales</taxon>
        <taxon>Paenibacillaceae</taxon>
        <taxon>Aneurinibacillus group</taxon>
        <taxon>Ammoniphilus</taxon>
    </lineage>
</organism>
<comment type="caution">
    <text evidence="1">The sequence shown here is derived from an EMBL/GenBank/DDBJ whole genome shotgun (WGS) entry which is preliminary data.</text>
</comment>
<accession>A0ABS4GXX8</accession>
<name>A0ABS4GXX8_9BACL</name>
<dbReference type="Proteomes" id="UP001519343">
    <property type="component" value="Unassembled WGS sequence"/>
</dbReference>
<dbReference type="EMBL" id="JAGGKT010000050">
    <property type="protein sequence ID" value="MBP1935131.1"/>
    <property type="molecule type" value="Genomic_DNA"/>
</dbReference>
<protein>
    <submittedName>
        <fullName evidence="1">Uncharacterized protein</fullName>
    </submittedName>
</protein>